<sequence length="332" mass="35209">MPRVNTTIDVFSPLIVYSPLISWLTGNDTEDSQGGRYQDGTFIVSSKNGSASFAFKGTAVWLFGAKRSNHGNYSVTLDDVSPSQVFDGNNANGEFRTLLYGASGLSFGDHKVVITNLLTNVTEPFVDLDFIILESVVGDDDSGGSDSPLATTIATVSRSSTLFEFGGTGWINSPYNQSFQATDGMYTSTPGDTLFFTFEGEAVTVVGAVGPLCGQYNVSLDNSTSTSYNGSRVEPNAGQILFYASGLEHGIHNLLFTNLPPSSKPGVISGDSLLIQQIANQSTSVESTMPSFNTSGASEPTVEKKRELPKGLGIGILSGVAGRWSPEVRGSW</sequence>
<dbReference type="OrthoDB" id="2563669at2759"/>
<protein>
    <submittedName>
        <fullName evidence="2">Uncharacterized protein</fullName>
    </submittedName>
</protein>
<feature type="region of interest" description="Disordered" evidence="1">
    <location>
        <begin position="285"/>
        <end position="304"/>
    </location>
</feature>
<keyword evidence="3" id="KW-1185">Reference proteome</keyword>
<name>A0A0H2RSK7_9AGAM</name>
<reference evidence="2 3" key="1">
    <citation type="submission" date="2015-04" db="EMBL/GenBank/DDBJ databases">
        <title>Complete genome sequence of Schizopora paradoxa KUC8140, a cosmopolitan wood degrader in East Asia.</title>
        <authorList>
            <consortium name="DOE Joint Genome Institute"/>
            <person name="Min B."/>
            <person name="Park H."/>
            <person name="Jang Y."/>
            <person name="Kim J.-J."/>
            <person name="Kim K.H."/>
            <person name="Pangilinan J."/>
            <person name="Lipzen A."/>
            <person name="Riley R."/>
            <person name="Grigoriev I.V."/>
            <person name="Spatafora J.W."/>
            <person name="Choi I.-G."/>
        </authorList>
    </citation>
    <scope>NUCLEOTIDE SEQUENCE [LARGE SCALE GENOMIC DNA]</scope>
    <source>
        <strain evidence="2 3">KUC8140</strain>
    </source>
</reference>
<feature type="compositionally biased region" description="Polar residues" evidence="1">
    <location>
        <begin position="285"/>
        <end position="298"/>
    </location>
</feature>
<dbReference type="Proteomes" id="UP000053477">
    <property type="component" value="Unassembled WGS sequence"/>
</dbReference>
<dbReference type="EMBL" id="KQ085941">
    <property type="protein sequence ID" value="KLO14587.1"/>
    <property type="molecule type" value="Genomic_DNA"/>
</dbReference>
<dbReference type="STRING" id="27342.A0A0H2RSK7"/>
<evidence type="ECO:0000313" key="2">
    <source>
        <dbReference type="EMBL" id="KLO14587.1"/>
    </source>
</evidence>
<organism evidence="2 3">
    <name type="scientific">Schizopora paradoxa</name>
    <dbReference type="NCBI Taxonomy" id="27342"/>
    <lineage>
        <taxon>Eukaryota</taxon>
        <taxon>Fungi</taxon>
        <taxon>Dikarya</taxon>
        <taxon>Basidiomycota</taxon>
        <taxon>Agaricomycotina</taxon>
        <taxon>Agaricomycetes</taxon>
        <taxon>Hymenochaetales</taxon>
        <taxon>Schizoporaceae</taxon>
        <taxon>Schizopora</taxon>
    </lineage>
</organism>
<dbReference type="AlphaFoldDB" id="A0A0H2RSK7"/>
<gene>
    <name evidence="2" type="ORF">SCHPADRAFT_903125</name>
</gene>
<accession>A0A0H2RSK7</accession>
<evidence type="ECO:0000256" key="1">
    <source>
        <dbReference type="SAM" id="MobiDB-lite"/>
    </source>
</evidence>
<dbReference type="Gene3D" id="2.60.120.260">
    <property type="entry name" value="Galactose-binding domain-like"/>
    <property type="match status" value="2"/>
</dbReference>
<evidence type="ECO:0000313" key="3">
    <source>
        <dbReference type="Proteomes" id="UP000053477"/>
    </source>
</evidence>
<proteinExistence type="predicted"/>
<dbReference type="InParanoid" id="A0A0H2RSK7"/>